<dbReference type="EMBL" id="RBKU01000001">
    <property type="protein sequence ID" value="RKR80081.1"/>
    <property type="molecule type" value="Genomic_DNA"/>
</dbReference>
<name>A0A495IUV2_9SPHI</name>
<comment type="caution">
    <text evidence="1">The sequence shown here is derived from an EMBL/GenBank/DDBJ whole genome shotgun (WGS) entry which is preliminary data.</text>
</comment>
<dbReference type="AlphaFoldDB" id="A0A495IUV2"/>
<sequence>MYELFIELLDQLYWNGYGVEFQETNLDAFNRQLAEFSNNNY</sequence>
<accession>A0A495IUV2</accession>
<gene>
    <name evidence="1" type="ORF">BDD43_0174</name>
</gene>
<protein>
    <submittedName>
        <fullName evidence="1">Uncharacterized protein</fullName>
    </submittedName>
</protein>
<keyword evidence="2" id="KW-1185">Reference proteome</keyword>
<dbReference type="RefSeq" id="WP_262707398.1">
    <property type="nucleotide sequence ID" value="NZ_RBKU01000001.1"/>
</dbReference>
<reference evidence="1 2" key="1">
    <citation type="submission" date="2018-10" db="EMBL/GenBank/DDBJ databases">
        <title>Genomic Encyclopedia of Archaeal and Bacterial Type Strains, Phase II (KMG-II): from individual species to whole genera.</title>
        <authorList>
            <person name="Goeker M."/>
        </authorList>
    </citation>
    <scope>NUCLEOTIDE SEQUENCE [LARGE SCALE GENOMIC DNA]</scope>
    <source>
        <strain evidence="1 2">DSM 18602</strain>
    </source>
</reference>
<organism evidence="1 2">
    <name type="scientific">Mucilaginibacter gracilis</name>
    <dbReference type="NCBI Taxonomy" id="423350"/>
    <lineage>
        <taxon>Bacteria</taxon>
        <taxon>Pseudomonadati</taxon>
        <taxon>Bacteroidota</taxon>
        <taxon>Sphingobacteriia</taxon>
        <taxon>Sphingobacteriales</taxon>
        <taxon>Sphingobacteriaceae</taxon>
        <taxon>Mucilaginibacter</taxon>
    </lineage>
</organism>
<dbReference type="Proteomes" id="UP000268007">
    <property type="component" value="Unassembled WGS sequence"/>
</dbReference>
<proteinExistence type="predicted"/>
<evidence type="ECO:0000313" key="2">
    <source>
        <dbReference type="Proteomes" id="UP000268007"/>
    </source>
</evidence>
<evidence type="ECO:0000313" key="1">
    <source>
        <dbReference type="EMBL" id="RKR80081.1"/>
    </source>
</evidence>